<reference evidence="2 3" key="1">
    <citation type="journal article" date="2020" name="Nature">
        <title>Six reference-quality genomes reveal evolution of bat adaptations.</title>
        <authorList>
            <person name="Jebb D."/>
            <person name="Huang Z."/>
            <person name="Pippel M."/>
            <person name="Hughes G.M."/>
            <person name="Lavrichenko K."/>
            <person name="Devanna P."/>
            <person name="Winkler S."/>
            <person name="Jermiin L.S."/>
            <person name="Skirmuntt E.C."/>
            <person name="Katzourakis A."/>
            <person name="Burkitt-Gray L."/>
            <person name="Ray D.A."/>
            <person name="Sullivan K.A.M."/>
            <person name="Roscito J.G."/>
            <person name="Kirilenko B.M."/>
            <person name="Davalos L.M."/>
            <person name="Corthals A.P."/>
            <person name="Power M.L."/>
            <person name="Jones G."/>
            <person name="Ransome R.D."/>
            <person name="Dechmann D.K.N."/>
            <person name="Locatelli A.G."/>
            <person name="Puechmaille S.J."/>
            <person name="Fedrigo O."/>
            <person name="Jarvis E.D."/>
            <person name="Hiller M."/>
            <person name="Vernes S.C."/>
            <person name="Myers E.W."/>
            <person name="Teeling E.C."/>
        </authorList>
    </citation>
    <scope>NUCLEOTIDE SEQUENCE [LARGE SCALE GENOMIC DNA]</scope>
    <source>
        <strain evidence="2">MRhiFer1</strain>
        <tissue evidence="2">Lung</tissue>
    </source>
</reference>
<feature type="region of interest" description="Disordered" evidence="1">
    <location>
        <begin position="1"/>
        <end position="87"/>
    </location>
</feature>
<protein>
    <submittedName>
        <fullName evidence="2">Uncharacterized protein</fullName>
    </submittedName>
</protein>
<comment type="caution">
    <text evidence="2">The sequence shown here is derived from an EMBL/GenBank/DDBJ whole genome shotgun (WGS) entry which is preliminary data.</text>
</comment>
<sequence>MGERPICPWVREGTGCHSNQRAETEQPRTKRPKQRMPIAPRRPQDPRDAPPLMPSRSAGTPAAPPARPGGGEAKGREGAGDCRQPPSLLLGCHCGPRPLSLPIRSRHRPALLPHPSSRRSVLIALPSYPSADFFRSVNPVFLHFSPP</sequence>
<accession>A0A7J7YIB8</accession>
<evidence type="ECO:0000313" key="2">
    <source>
        <dbReference type="EMBL" id="KAF6361711.1"/>
    </source>
</evidence>
<organism evidence="2 3">
    <name type="scientific">Rhinolophus ferrumequinum</name>
    <name type="common">Greater horseshoe bat</name>
    <dbReference type="NCBI Taxonomy" id="59479"/>
    <lineage>
        <taxon>Eukaryota</taxon>
        <taxon>Metazoa</taxon>
        <taxon>Chordata</taxon>
        <taxon>Craniata</taxon>
        <taxon>Vertebrata</taxon>
        <taxon>Euteleostomi</taxon>
        <taxon>Mammalia</taxon>
        <taxon>Eutheria</taxon>
        <taxon>Laurasiatheria</taxon>
        <taxon>Chiroptera</taxon>
        <taxon>Yinpterochiroptera</taxon>
        <taxon>Rhinolophoidea</taxon>
        <taxon>Rhinolophidae</taxon>
        <taxon>Rhinolophinae</taxon>
        <taxon>Rhinolophus</taxon>
    </lineage>
</organism>
<gene>
    <name evidence="2" type="ORF">mRhiFer1_009939</name>
</gene>
<proteinExistence type="predicted"/>
<dbReference type="EMBL" id="JACAGC010000006">
    <property type="protein sequence ID" value="KAF6361711.1"/>
    <property type="molecule type" value="Genomic_DNA"/>
</dbReference>
<evidence type="ECO:0000313" key="3">
    <source>
        <dbReference type="Proteomes" id="UP000585614"/>
    </source>
</evidence>
<name>A0A7J7YIB8_RHIFE</name>
<dbReference type="AlphaFoldDB" id="A0A7J7YIB8"/>
<dbReference type="Proteomes" id="UP000585614">
    <property type="component" value="Unassembled WGS sequence"/>
</dbReference>
<evidence type="ECO:0000256" key="1">
    <source>
        <dbReference type="SAM" id="MobiDB-lite"/>
    </source>
</evidence>